<dbReference type="InterPro" id="IPR027417">
    <property type="entry name" value="P-loop_NTPase"/>
</dbReference>
<dbReference type="GO" id="GO:0005737">
    <property type="term" value="C:cytoplasm"/>
    <property type="evidence" value="ECO:0007669"/>
    <property type="project" value="TreeGrafter"/>
</dbReference>
<dbReference type="EMBL" id="SAEB01000006">
    <property type="protein sequence ID" value="RVD86786.1"/>
    <property type="molecule type" value="Genomic_DNA"/>
</dbReference>
<dbReference type="Proteomes" id="UP000283090">
    <property type="component" value="Unassembled WGS sequence"/>
</dbReference>
<dbReference type="PROSITE" id="PS50089">
    <property type="entry name" value="ZF_RING_2"/>
    <property type="match status" value="1"/>
</dbReference>
<dbReference type="PROSITE" id="PS51194">
    <property type="entry name" value="HELICASE_CTER"/>
    <property type="match status" value="1"/>
</dbReference>
<evidence type="ECO:0008006" key="16">
    <source>
        <dbReference type="Google" id="ProtNLM"/>
    </source>
</evidence>
<evidence type="ECO:0000256" key="8">
    <source>
        <dbReference type="ARBA" id="ARBA00022840"/>
    </source>
</evidence>
<dbReference type="SUPFAM" id="SSF52540">
    <property type="entry name" value="P-loop containing nucleoside triphosphate hydrolases"/>
    <property type="match status" value="2"/>
</dbReference>
<evidence type="ECO:0000256" key="2">
    <source>
        <dbReference type="ARBA" id="ARBA00022723"/>
    </source>
</evidence>
<evidence type="ECO:0000313" key="15">
    <source>
        <dbReference type="Proteomes" id="UP000283090"/>
    </source>
</evidence>
<dbReference type="OrthoDB" id="423559at2759"/>
<dbReference type="Gene3D" id="3.30.40.10">
    <property type="entry name" value="Zinc/RING finger domain, C3HC4 (zinc finger)"/>
    <property type="match status" value="1"/>
</dbReference>
<dbReference type="GO" id="GO:0005634">
    <property type="term" value="C:nucleus"/>
    <property type="evidence" value="ECO:0007669"/>
    <property type="project" value="TreeGrafter"/>
</dbReference>
<comment type="caution">
    <text evidence="14">The sequence shown here is derived from an EMBL/GenBank/DDBJ whole genome shotgun (WGS) entry which is preliminary data.</text>
</comment>
<accession>A0A437A6Q4</accession>
<dbReference type="InterPro" id="IPR049730">
    <property type="entry name" value="SNF2/RAD54-like_C"/>
</dbReference>
<dbReference type="PANTHER" id="PTHR45626">
    <property type="entry name" value="TRANSCRIPTION TERMINATION FACTOR 2-RELATED"/>
    <property type="match status" value="1"/>
</dbReference>
<dbReference type="Pfam" id="PF13445">
    <property type="entry name" value="zf-RING_UBOX"/>
    <property type="match status" value="1"/>
</dbReference>
<dbReference type="CDD" id="cd18793">
    <property type="entry name" value="SF2_C_SNF"/>
    <property type="match status" value="1"/>
</dbReference>
<evidence type="ECO:0000256" key="3">
    <source>
        <dbReference type="ARBA" id="ARBA00022741"/>
    </source>
</evidence>
<feature type="compositionally biased region" description="Basic residues" evidence="10">
    <location>
        <begin position="1119"/>
        <end position="1154"/>
    </location>
</feature>
<dbReference type="InterPro" id="IPR017907">
    <property type="entry name" value="Znf_RING_CS"/>
</dbReference>
<feature type="domain" description="Helicase ATP-binding" evidence="12">
    <location>
        <begin position="542"/>
        <end position="727"/>
    </location>
</feature>
<evidence type="ECO:0000256" key="1">
    <source>
        <dbReference type="ARBA" id="ARBA00007025"/>
    </source>
</evidence>
<gene>
    <name evidence="14" type="ORF">DFL_005043</name>
</gene>
<feature type="compositionally biased region" description="Basic and acidic residues" evidence="10">
    <location>
        <begin position="1041"/>
        <end position="1057"/>
    </location>
</feature>
<dbReference type="GO" id="GO:0004386">
    <property type="term" value="F:helicase activity"/>
    <property type="evidence" value="ECO:0007669"/>
    <property type="project" value="UniProtKB-KW"/>
</dbReference>
<dbReference type="GO" id="GO:0016787">
    <property type="term" value="F:hydrolase activity"/>
    <property type="evidence" value="ECO:0007669"/>
    <property type="project" value="UniProtKB-KW"/>
</dbReference>
<feature type="compositionally biased region" description="Polar residues" evidence="10">
    <location>
        <begin position="361"/>
        <end position="375"/>
    </location>
</feature>
<dbReference type="InterPro" id="IPR014001">
    <property type="entry name" value="Helicase_ATP-bd"/>
</dbReference>
<dbReference type="PROSITE" id="PS51192">
    <property type="entry name" value="HELICASE_ATP_BIND_1"/>
    <property type="match status" value="1"/>
</dbReference>
<evidence type="ECO:0000256" key="5">
    <source>
        <dbReference type="ARBA" id="ARBA00022801"/>
    </source>
</evidence>
<dbReference type="InterPro" id="IPR000330">
    <property type="entry name" value="SNF2_N"/>
</dbReference>
<dbReference type="PROSITE" id="PS00518">
    <property type="entry name" value="ZF_RING_1"/>
    <property type="match status" value="1"/>
</dbReference>
<comment type="similarity">
    <text evidence="1">Belongs to the SNF2/RAD54 helicase family.</text>
</comment>
<proteinExistence type="inferred from homology"/>
<dbReference type="Gene3D" id="3.40.50.10810">
    <property type="entry name" value="Tandem AAA-ATPase domain"/>
    <property type="match status" value="1"/>
</dbReference>
<keyword evidence="4 9" id="KW-0863">Zinc-finger</keyword>
<evidence type="ECO:0000256" key="9">
    <source>
        <dbReference type="PROSITE-ProRule" id="PRU00175"/>
    </source>
</evidence>
<protein>
    <recommendedName>
        <fullName evidence="16">RING-type domain-containing protein</fullName>
    </recommendedName>
</protein>
<keyword evidence="8" id="KW-0067">ATP-binding</keyword>
<evidence type="ECO:0000313" key="14">
    <source>
        <dbReference type="EMBL" id="RVD86786.1"/>
    </source>
</evidence>
<dbReference type="Pfam" id="PF00271">
    <property type="entry name" value="Helicase_C"/>
    <property type="match status" value="1"/>
</dbReference>
<dbReference type="InterPro" id="IPR050628">
    <property type="entry name" value="SNF2_RAD54_helicase_TF"/>
</dbReference>
<dbReference type="Gene3D" id="3.40.50.300">
    <property type="entry name" value="P-loop containing nucleotide triphosphate hydrolases"/>
    <property type="match status" value="1"/>
</dbReference>
<evidence type="ECO:0000256" key="4">
    <source>
        <dbReference type="ARBA" id="ARBA00022771"/>
    </source>
</evidence>
<organism evidence="14 15">
    <name type="scientific">Arthrobotrys flagrans</name>
    <name type="common">Nematode-trapping fungus</name>
    <name type="synonym">Trichothecium flagrans</name>
    <dbReference type="NCBI Taxonomy" id="97331"/>
    <lineage>
        <taxon>Eukaryota</taxon>
        <taxon>Fungi</taxon>
        <taxon>Dikarya</taxon>
        <taxon>Ascomycota</taxon>
        <taxon>Pezizomycotina</taxon>
        <taxon>Orbiliomycetes</taxon>
        <taxon>Orbiliales</taxon>
        <taxon>Orbiliaceae</taxon>
        <taxon>Arthrobotrys</taxon>
    </lineage>
</organism>
<evidence type="ECO:0000256" key="7">
    <source>
        <dbReference type="ARBA" id="ARBA00022833"/>
    </source>
</evidence>
<evidence type="ECO:0000256" key="10">
    <source>
        <dbReference type="SAM" id="MobiDB-lite"/>
    </source>
</evidence>
<feature type="region of interest" description="Disordered" evidence="10">
    <location>
        <begin position="969"/>
        <end position="1155"/>
    </location>
</feature>
<dbReference type="PANTHER" id="PTHR45626:SF16">
    <property type="entry name" value="ATP-DEPENDENT HELICASE ULS1"/>
    <property type="match status" value="1"/>
</dbReference>
<dbReference type="SUPFAM" id="SSF57850">
    <property type="entry name" value="RING/U-box"/>
    <property type="match status" value="1"/>
</dbReference>
<name>A0A437A6Q4_ARTFL</name>
<dbReference type="Pfam" id="PF00176">
    <property type="entry name" value="SNF2-rel_dom"/>
    <property type="match status" value="1"/>
</dbReference>
<dbReference type="SMART" id="SM00184">
    <property type="entry name" value="RING"/>
    <property type="match status" value="1"/>
</dbReference>
<dbReference type="InterPro" id="IPR013083">
    <property type="entry name" value="Znf_RING/FYVE/PHD"/>
</dbReference>
<feature type="compositionally biased region" description="Basic and acidic residues" evidence="10">
    <location>
        <begin position="1089"/>
        <end position="1103"/>
    </location>
</feature>
<dbReference type="SMART" id="SM00487">
    <property type="entry name" value="DEXDc"/>
    <property type="match status" value="1"/>
</dbReference>
<evidence type="ECO:0000259" key="13">
    <source>
        <dbReference type="PROSITE" id="PS51194"/>
    </source>
</evidence>
<evidence type="ECO:0000256" key="6">
    <source>
        <dbReference type="ARBA" id="ARBA00022806"/>
    </source>
</evidence>
<evidence type="ECO:0000259" key="11">
    <source>
        <dbReference type="PROSITE" id="PS50089"/>
    </source>
</evidence>
<keyword evidence="6" id="KW-0347">Helicase</keyword>
<evidence type="ECO:0000259" key="12">
    <source>
        <dbReference type="PROSITE" id="PS51192"/>
    </source>
</evidence>
<dbReference type="SMART" id="SM00490">
    <property type="entry name" value="HELICc"/>
    <property type="match status" value="1"/>
</dbReference>
<dbReference type="InterPro" id="IPR001650">
    <property type="entry name" value="Helicase_C-like"/>
</dbReference>
<reference evidence="14 15" key="1">
    <citation type="submission" date="2019-01" db="EMBL/GenBank/DDBJ databases">
        <title>Intercellular communication is required for trap formation in the nematode-trapping fungus Duddingtonia flagrans.</title>
        <authorList>
            <person name="Youssar L."/>
            <person name="Wernet V."/>
            <person name="Hensel N."/>
            <person name="Hildebrandt H.-G."/>
            <person name="Fischer R."/>
        </authorList>
    </citation>
    <scope>NUCLEOTIDE SEQUENCE [LARGE SCALE GENOMIC DNA]</scope>
    <source>
        <strain evidence="14 15">CBS H-5679</strain>
    </source>
</reference>
<dbReference type="GO" id="GO:0005524">
    <property type="term" value="F:ATP binding"/>
    <property type="evidence" value="ECO:0007669"/>
    <property type="project" value="UniProtKB-KW"/>
</dbReference>
<dbReference type="GeneID" id="93587354"/>
<dbReference type="STRING" id="97331.A0A437A6Q4"/>
<keyword evidence="2" id="KW-0479">Metal-binding</keyword>
<keyword evidence="7" id="KW-0862">Zinc</keyword>
<dbReference type="InterPro" id="IPR001841">
    <property type="entry name" value="Znf_RING"/>
</dbReference>
<dbReference type="VEuPathDB" id="FungiDB:DFL_005043"/>
<dbReference type="GO" id="GO:0008094">
    <property type="term" value="F:ATP-dependent activity, acting on DNA"/>
    <property type="evidence" value="ECO:0007669"/>
    <property type="project" value="TreeGrafter"/>
</dbReference>
<keyword evidence="15" id="KW-1185">Reference proteome</keyword>
<feature type="compositionally biased region" description="Acidic residues" evidence="10">
    <location>
        <begin position="1010"/>
        <end position="1020"/>
    </location>
</feature>
<dbReference type="CDD" id="cd18008">
    <property type="entry name" value="DEXDc_SHPRH-like"/>
    <property type="match status" value="1"/>
</dbReference>
<feature type="compositionally biased region" description="Polar residues" evidence="10">
    <location>
        <begin position="1065"/>
        <end position="1077"/>
    </location>
</feature>
<feature type="domain" description="Helicase C-terminal" evidence="13">
    <location>
        <begin position="1192"/>
        <end position="1351"/>
    </location>
</feature>
<keyword evidence="5" id="KW-0378">Hydrolase</keyword>
<dbReference type="GO" id="GO:0008270">
    <property type="term" value="F:zinc ion binding"/>
    <property type="evidence" value="ECO:0007669"/>
    <property type="project" value="UniProtKB-KW"/>
</dbReference>
<sequence>MSQAREFKMPGQYPRLSPDDGEVFYSGESDSPSFRTLEVVQMELRENLWKREGVVGCCEAGQGHGGGLKAGVTTALERPHLHPTIAGLITPPPTTHNPEEPTPHFHLHHLSSLSSHSSHPSISLIPTSTVFVQTITNNLSSSSQKRALLECLPQEDTHPDDFEILQAQIFSLQEEFKKLTMDQHETEMAELLQAYNSSNGRLPTLDAPPELGLHLFNPILPQQDHTRKRPYSQLDQSTQDNQLENLRRLAGPSHTAPHPQLLYAPSAPFVLTDLTSLGGIQNIDAINNGMYLPVTQISAPSSHEEVSRQQQISSDEGIARALQKQEVIDLTGDDDDDYDPAALSAAYQRFVPNQYARAGPSSENAPTLENPQLNNSIPRVEPELRNFSSGALADWSFYNEDRNLMIQNQHIPLLNVPRLGVSDNPIVLNDDDDDNYGTLNEFTSPLYGFAHSSIQQFGRPFPQSQFPYPSYLNNTTRNVDPNTLYNDIRHRAKDEQEDVKKLLEHLSDDTENKHPSDRLQTPLELTIKLMEHQKIGLTWLVKQEESGNKGGILADDMGLGKTIQAIALIVHRKSSNPHHKTTLIVCPVALMAQWQREIQVKVKAQHTLSTHIYHGTQPKRLKNFNALKDFDVVLTSYGTIAGEFKKKMAWIAEKRTRFPANEFPFLSSESTWYRVILDESQHVKNHRTLASRACTDLMASYRLCLSGTPMQNNIDDLFGAVRFLHLARYREFRTWNADFGSKIKLGKGFATDAMQRLRALIKAIMLRRKKDSLIDGAPLLILPPKNIELIHPVFGDDEQEIYNAVEQKVQLRFNKYIENGSVLRNYTYVLLLLLRLRQVCCHPKMIKDLSVKITDEEKELQINLINQLDPGAVERLKADPAAGCPICLDSSEKMKIISPCGHCFCEDCLTNQINQAMANGDEGNQLSCPVCRGPLNPSSLIDWHVFREIHIPEDSGLQQELEGIGNQLDNVLGGQLSSKDSDSDSDSDSDASSGSDSDDEGSDLGGFIVSDDEVESDTDGDFSNHVRKTRSRFSPMPPAGARREPRPSRQNGVKKEEETEDDFAVTQNSTASSSSGLKSEDDLPDDIWEEFKVKRQAKEEHSRNSSQSVEDESADVKPKAKKEGKKKKASGNRKEKRKKPTKSKKAKGKQKKEKRVLNLSDKRALAVRNKKARKKYFRELAKDWHSSAKIEKVREILRRIRENDPSEKTIIFSSFTSFLDLLSIPLTGEDKFDCERYDGSMTAKDRNNAVLNFTENPDVTVMLVSLKAGNSGLNLTIASHVIIIDPWWNPYVEEQAIDRAHRIGQERPVFVHRLIIVNTVEDRILKLQEQKREIISAAMDEDAIKGLNRLSVNDLMYLFTGSRDQ</sequence>
<dbReference type="InterPro" id="IPR027370">
    <property type="entry name" value="Znf-RING_euk"/>
</dbReference>
<feature type="region of interest" description="Disordered" evidence="10">
    <location>
        <begin position="356"/>
        <end position="375"/>
    </location>
</feature>
<dbReference type="RefSeq" id="XP_067492330.1">
    <property type="nucleotide sequence ID" value="XM_067634243.1"/>
</dbReference>
<dbReference type="InterPro" id="IPR038718">
    <property type="entry name" value="SNF2-like_sf"/>
</dbReference>
<feature type="domain" description="RING-type" evidence="11">
    <location>
        <begin position="884"/>
        <end position="932"/>
    </location>
</feature>
<dbReference type="GO" id="GO:0000724">
    <property type="term" value="P:double-strand break repair via homologous recombination"/>
    <property type="evidence" value="ECO:0007669"/>
    <property type="project" value="TreeGrafter"/>
</dbReference>
<keyword evidence="3" id="KW-0547">Nucleotide-binding</keyword>